<name>A0ABP1FUX4_9CHLO</name>
<proteinExistence type="predicted"/>
<sequence length="480" mass="49731">MGAAQAMAAEVATEEETGMETKVTAVGPHSLEGEQSASATDATLFLGDDWPPVHASAQQKAAAPYGLGEQHVADRKQSAGPLNKLAGLLPWTRSQRTLREDICRLKRLQRDAFEQMLRLDMRLEKLEEGSGSSSAESSSGVSALFGSTQGGVRAPGAAERAPIQASGQLVYGAAVPLYGGQQDSSRQQRRLSVGPEVRLRLDSLDADSGRSVKALVAADASVNGPRLQKLLYGGPAGENLRFLVALLGGRGNDLAPTLHPQSGRGVTRLMRHGCPVHQDCHGSGFGAKYRAGGEQSSTLLQVDTAPTAQLALGITGLQRSPVAAAHAAHAASSAAGRDIAVEGAGASSGNTAAGRLRGALLQGSSAGSRHSLALTGAWRSYFDEYAVSGWLALDQATRRRQQSWGATFSSIPDPDGQGWALSLGRVPSSASGAAQDQQLLAEAALHIRAGRGLLLTPSVVGSHSEHGATALAALRAELSF</sequence>
<dbReference type="PANTHER" id="PTHR35097">
    <property type="entry name" value="GDSL ESTERASE/LIPASE"/>
    <property type="match status" value="1"/>
</dbReference>
<evidence type="ECO:0000313" key="2">
    <source>
        <dbReference type="EMBL" id="CAL5223683.1"/>
    </source>
</evidence>
<gene>
    <name evidence="2" type="primary">g6234</name>
    <name evidence="2" type="ORF">VP750_LOCUS5342</name>
</gene>
<dbReference type="Proteomes" id="UP001497392">
    <property type="component" value="Unassembled WGS sequence"/>
</dbReference>
<feature type="compositionally biased region" description="Low complexity" evidence="1">
    <location>
        <begin position="1"/>
        <end position="11"/>
    </location>
</feature>
<protein>
    <submittedName>
        <fullName evidence="2">G6234 protein</fullName>
    </submittedName>
</protein>
<dbReference type="PANTHER" id="PTHR35097:SF1">
    <property type="entry name" value="GDSL ESTERASE_LIPASE"/>
    <property type="match status" value="1"/>
</dbReference>
<evidence type="ECO:0000256" key="1">
    <source>
        <dbReference type="SAM" id="MobiDB-lite"/>
    </source>
</evidence>
<comment type="caution">
    <text evidence="2">The sequence shown here is derived from an EMBL/GenBank/DDBJ whole genome shotgun (WGS) entry which is preliminary data.</text>
</comment>
<feature type="region of interest" description="Disordered" evidence="1">
    <location>
        <begin position="1"/>
        <end position="21"/>
    </location>
</feature>
<dbReference type="EMBL" id="CAXHTA020000009">
    <property type="protein sequence ID" value="CAL5223683.1"/>
    <property type="molecule type" value="Genomic_DNA"/>
</dbReference>
<organism evidence="2 3">
    <name type="scientific">Coccomyxa viridis</name>
    <dbReference type="NCBI Taxonomy" id="1274662"/>
    <lineage>
        <taxon>Eukaryota</taxon>
        <taxon>Viridiplantae</taxon>
        <taxon>Chlorophyta</taxon>
        <taxon>core chlorophytes</taxon>
        <taxon>Trebouxiophyceae</taxon>
        <taxon>Trebouxiophyceae incertae sedis</taxon>
        <taxon>Coccomyxaceae</taxon>
        <taxon>Coccomyxa</taxon>
    </lineage>
</organism>
<keyword evidence="3" id="KW-1185">Reference proteome</keyword>
<reference evidence="2 3" key="1">
    <citation type="submission" date="2024-06" db="EMBL/GenBank/DDBJ databases">
        <authorList>
            <person name="Kraege A."/>
            <person name="Thomma B."/>
        </authorList>
    </citation>
    <scope>NUCLEOTIDE SEQUENCE [LARGE SCALE GENOMIC DNA]</scope>
</reference>
<accession>A0ABP1FUX4</accession>
<evidence type="ECO:0000313" key="3">
    <source>
        <dbReference type="Proteomes" id="UP001497392"/>
    </source>
</evidence>